<comment type="caution">
    <text evidence="1">The sequence shown here is derived from an EMBL/GenBank/DDBJ whole genome shotgun (WGS) entry which is preliminary data.</text>
</comment>
<reference evidence="1 2" key="1">
    <citation type="journal article" date="2016" name="Nat. Commun.">
        <title>Thousands of microbial genomes shed light on interconnected biogeochemical processes in an aquifer system.</title>
        <authorList>
            <person name="Anantharaman K."/>
            <person name="Brown C.T."/>
            <person name="Hug L.A."/>
            <person name="Sharon I."/>
            <person name="Castelle C.J."/>
            <person name="Probst A.J."/>
            <person name="Thomas B.C."/>
            <person name="Singh A."/>
            <person name="Wilkins M.J."/>
            <person name="Karaoz U."/>
            <person name="Brodie E.L."/>
            <person name="Williams K.H."/>
            <person name="Hubbard S.S."/>
            <person name="Banfield J.F."/>
        </authorList>
    </citation>
    <scope>NUCLEOTIDE SEQUENCE [LARGE SCALE GENOMIC DNA]</scope>
</reference>
<evidence type="ECO:0000313" key="2">
    <source>
        <dbReference type="Proteomes" id="UP000178925"/>
    </source>
</evidence>
<protein>
    <submittedName>
        <fullName evidence="1">Uncharacterized protein</fullName>
    </submittedName>
</protein>
<dbReference type="STRING" id="1797995.A2242_03565"/>
<proteinExistence type="predicted"/>
<evidence type="ECO:0000313" key="1">
    <source>
        <dbReference type="EMBL" id="OGF26473.1"/>
    </source>
</evidence>
<accession>A0A1F5SJ46</accession>
<sequence>MRKPYDKKRMGKFIGWGGEHFVFAYDNDKVIKFSLHVWLSGQSAVEKIKTDYAAGQRYFTPYLLPTEILTYNNSRACVDIQPKIQCRFLEKKDLSNPLIKEQFSDIMSRCQKMERETGWVFDLFGREGLFRFRPQLISNILVTPEDKLILIDFTLLHLNKVKMRELPIWLLMQWAKRRQKKLLSNFIH</sequence>
<gene>
    <name evidence="1" type="ORF">A2242_03565</name>
</gene>
<organism evidence="1 2">
    <name type="scientific">Candidatus Falkowbacteria bacterium RIFOXYA2_FULL_47_9</name>
    <dbReference type="NCBI Taxonomy" id="1797995"/>
    <lineage>
        <taxon>Bacteria</taxon>
        <taxon>Candidatus Falkowiibacteriota</taxon>
    </lineage>
</organism>
<name>A0A1F5SJ46_9BACT</name>
<dbReference type="EMBL" id="MFGC01000048">
    <property type="protein sequence ID" value="OGF26473.1"/>
    <property type="molecule type" value="Genomic_DNA"/>
</dbReference>
<dbReference type="AlphaFoldDB" id="A0A1F5SJ46"/>
<dbReference type="Proteomes" id="UP000178925">
    <property type="component" value="Unassembled WGS sequence"/>
</dbReference>